<dbReference type="STRING" id="268407.PWYN_22770"/>
<feature type="transmembrane region" description="Helical" evidence="1">
    <location>
        <begin position="86"/>
        <end position="107"/>
    </location>
</feature>
<dbReference type="AlphaFoldDB" id="A0A098M4F0"/>
<proteinExistence type="predicted"/>
<feature type="transmembrane region" description="Helical" evidence="1">
    <location>
        <begin position="165"/>
        <end position="186"/>
    </location>
</feature>
<sequence>MDKNRTTAITVGVFMLMATVSFMIGSGLIESVLNHPEYLNHVYPNRTKLVLGIFLVFMDAAFVFGIGMLMFPVLKKHNEAIALGYFGTRVMESVTLIVSIISLLILIPLSQEYTAAGTTGGSYQTIGTLAIKGYDTAFQLAMLVLGLGSLMFCCLLYTSKLIPRLISVIGFIGYVALIASSCLEIFGFEVSMILYLPGALFEIIFPIWLIIKGFHSPQKILIQ</sequence>
<reference evidence="2 3" key="2">
    <citation type="submission" date="2014-10" db="EMBL/GenBank/DDBJ databases">
        <title>Comparative genomics of the Paenibacillus odorifer group.</title>
        <authorList>
            <person name="Tsai Y.-C."/>
            <person name="Martin N."/>
            <person name="Korlach J."/>
            <person name="Wiedmann M."/>
        </authorList>
    </citation>
    <scope>NUCLEOTIDE SEQUENCE [LARGE SCALE GENOMIC DNA]</scope>
    <source>
        <strain evidence="2 3">DSM 18334</strain>
    </source>
</reference>
<feature type="transmembrane region" description="Helical" evidence="1">
    <location>
        <begin position="192"/>
        <end position="211"/>
    </location>
</feature>
<feature type="transmembrane region" description="Helical" evidence="1">
    <location>
        <begin position="49"/>
        <end position="74"/>
    </location>
</feature>
<dbReference type="Pfam" id="PF14329">
    <property type="entry name" value="DUF4386"/>
    <property type="match status" value="1"/>
</dbReference>
<dbReference type="RefSeq" id="WP_036656296.1">
    <property type="nucleotide sequence ID" value="NZ_JQCR01000003.1"/>
</dbReference>
<accession>A0A098M4F0</accession>
<protein>
    <recommendedName>
        <fullName evidence="4">DUF4386 domain-containing protein</fullName>
    </recommendedName>
</protein>
<organism evidence="2 3">
    <name type="scientific">Paenibacillus wynnii</name>
    <dbReference type="NCBI Taxonomy" id="268407"/>
    <lineage>
        <taxon>Bacteria</taxon>
        <taxon>Bacillati</taxon>
        <taxon>Bacillota</taxon>
        <taxon>Bacilli</taxon>
        <taxon>Bacillales</taxon>
        <taxon>Paenibacillaceae</taxon>
        <taxon>Paenibacillus</taxon>
    </lineage>
</organism>
<keyword evidence="1" id="KW-1133">Transmembrane helix</keyword>
<evidence type="ECO:0000256" key="1">
    <source>
        <dbReference type="SAM" id="Phobius"/>
    </source>
</evidence>
<evidence type="ECO:0008006" key="4">
    <source>
        <dbReference type="Google" id="ProtNLM"/>
    </source>
</evidence>
<dbReference type="eggNOG" id="ENOG502ZB9P">
    <property type="taxonomic scope" value="Bacteria"/>
</dbReference>
<gene>
    <name evidence="2" type="ORF">PWYN_22770</name>
</gene>
<keyword evidence="3" id="KW-1185">Reference proteome</keyword>
<name>A0A098M4F0_9BACL</name>
<feature type="transmembrane region" description="Helical" evidence="1">
    <location>
        <begin position="137"/>
        <end position="158"/>
    </location>
</feature>
<dbReference type="EMBL" id="JQCR01000003">
    <property type="protein sequence ID" value="KGE17429.1"/>
    <property type="molecule type" value="Genomic_DNA"/>
</dbReference>
<evidence type="ECO:0000313" key="2">
    <source>
        <dbReference type="EMBL" id="KGE17429.1"/>
    </source>
</evidence>
<keyword evidence="1" id="KW-0812">Transmembrane</keyword>
<feature type="transmembrane region" description="Helical" evidence="1">
    <location>
        <begin position="7"/>
        <end position="29"/>
    </location>
</feature>
<evidence type="ECO:0000313" key="3">
    <source>
        <dbReference type="Proteomes" id="UP000029734"/>
    </source>
</evidence>
<reference evidence="2 3" key="1">
    <citation type="submission" date="2014-08" db="EMBL/GenBank/DDBJ databases">
        <authorList>
            <person name="den Bakker H.C."/>
        </authorList>
    </citation>
    <scope>NUCLEOTIDE SEQUENCE [LARGE SCALE GENOMIC DNA]</scope>
    <source>
        <strain evidence="2 3">DSM 18334</strain>
    </source>
</reference>
<keyword evidence="1" id="KW-0472">Membrane</keyword>
<dbReference type="InterPro" id="IPR025495">
    <property type="entry name" value="DUF4386"/>
</dbReference>
<comment type="caution">
    <text evidence="2">The sequence shown here is derived from an EMBL/GenBank/DDBJ whole genome shotgun (WGS) entry which is preliminary data.</text>
</comment>
<dbReference type="Proteomes" id="UP000029734">
    <property type="component" value="Unassembled WGS sequence"/>
</dbReference>